<sequence>MLMQCLSLNSSPATTSPATINNHHRYPPPTPSPPPPQANSTDGTPRSSTQLSPTVNLTRLYTSALQTNSFKEILATIQNQEVVVDHENHRQFLLSEILNPNRECVEEALQHARTDNLTRLVSLYLDESENTVNLCLLLHQRINVARQNYDPIHNLIENLPHDSPSLSLSECHWALDVFHHFNRLDNPFPSQDSHNFHEMQRCFSHLKPQLDKRLNEFKPRFRLCQHGKTSSALCLIGTAVAVVASAAAVATHALVAIVAFPLCAAAYFPRNVTRKEAARIAQLDAALFDTYVLKNYLDSIDRLVTILRNTIEDDKFWIRLGLERGMDMYLIQGVVKQLRENHVKILMLLNELEEHLITCLSKVNKARESLLEEIHL</sequence>
<evidence type="ECO:0000256" key="2">
    <source>
        <dbReference type="ARBA" id="ARBA00009074"/>
    </source>
</evidence>
<evidence type="ECO:0000256" key="6">
    <source>
        <dbReference type="SAM" id="MobiDB-lite"/>
    </source>
</evidence>
<dbReference type="FunCoup" id="A0A1Q3DFJ0">
    <property type="interactions" value="782"/>
</dbReference>
<evidence type="ECO:0000313" key="7">
    <source>
        <dbReference type="EMBL" id="GAV91260.1"/>
    </source>
</evidence>
<evidence type="ECO:0000256" key="5">
    <source>
        <dbReference type="ARBA" id="ARBA00023136"/>
    </source>
</evidence>
<proteinExistence type="inferred from homology"/>
<name>A0A1Q3DFJ0_CEPFO</name>
<organism evidence="7 8">
    <name type="scientific">Cephalotus follicularis</name>
    <name type="common">Albany pitcher plant</name>
    <dbReference type="NCBI Taxonomy" id="3775"/>
    <lineage>
        <taxon>Eukaryota</taxon>
        <taxon>Viridiplantae</taxon>
        <taxon>Streptophyta</taxon>
        <taxon>Embryophyta</taxon>
        <taxon>Tracheophyta</taxon>
        <taxon>Spermatophyta</taxon>
        <taxon>Magnoliopsida</taxon>
        <taxon>eudicotyledons</taxon>
        <taxon>Gunneridae</taxon>
        <taxon>Pentapetalae</taxon>
        <taxon>rosids</taxon>
        <taxon>fabids</taxon>
        <taxon>Oxalidales</taxon>
        <taxon>Cephalotaceae</taxon>
        <taxon>Cephalotus</taxon>
    </lineage>
</organism>
<evidence type="ECO:0000256" key="1">
    <source>
        <dbReference type="ARBA" id="ARBA00004370"/>
    </source>
</evidence>
<keyword evidence="5" id="KW-0472">Membrane</keyword>
<gene>
    <name evidence="7" type="ORF">CFOL_v3_34659</name>
</gene>
<comment type="caution">
    <text evidence="7">The sequence shown here is derived from an EMBL/GenBank/DDBJ whole genome shotgun (WGS) entry which is preliminary data.</text>
</comment>
<comment type="subcellular location">
    <subcellularLocation>
        <location evidence="1">Membrane</location>
    </subcellularLocation>
</comment>
<evidence type="ECO:0000313" key="8">
    <source>
        <dbReference type="Proteomes" id="UP000187406"/>
    </source>
</evidence>
<feature type="region of interest" description="Disordered" evidence="6">
    <location>
        <begin position="1"/>
        <end position="53"/>
    </location>
</feature>
<feature type="compositionally biased region" description="Pro residues" evidence="6">
    <location>
        <begin position="27"/>
        <end position="37"/>
    </location>
</feature>
<evidence type="ECO:0000256" key="4">
    <source>
        <dbReference type="ARBA" id="ARBA00022989"/>
    </source>
</evidence>
<dbReference type="InterPro" id="IPR007749">
    <property type="entry name" value="DUF677"/>
</dbReference>
<dbReference type="GO" id="GO:0016020">
    <property type="term" value="C:membrane"/>
    <property type="evidence" value="ECO:0007669"/>
    <property type="project" value="UniProtKB-SubCell"/>
</dbReference>
<keyword evidence="8" id="KW-1185">Reference proteome</keyword>
<dbReference type="STRING" id="3775.A0A1Q3DFJ0"/>
<dbReference type="Pfam" id="PF05055">
    <property type="entry name" value="DUF677"/>
    <property type="match status" value="1"/>
</dbReference>
<keyword evidence="3" id="KW-0812">Transmembrane</keyword>
<evidence type="ECO:0000256" key="3">
    <source>
        <dbReference type="ARBA" id="ARBA00022692"/>
    </source>
</evidence>
<protein>
    <submittedName>
        <fullName evidence="7">DUF677 domain-containing protein</fullName>
    </submittedName>
</protein>
<dbReference type="PANTHER" id="PTHR31113:SF5">
    <property type="entry name" value="OS04G0405700 PROTEIN"/>
    <property type="match status" value="1"/>
</dbReference>
<feature type="compositionally biased region" description="Polar residues" evidence="6">
    <location>
        <begin position="38"/>
        <end position="53"/>
    </location>
</feature>
<accession>A0A1Q3DFJ0</accession>
<comment type="similarity">
    <text evidence="2">Belongs to the UPF0496 family.</text>
</comment>
<dbReference type="EMBL" id="BDDD01007192">
    <property type="protein sequence ID" value="GAV91260.1"/>
    <property type="molecule type" value="Genomic_DNA"/>
</dbReference>
<dbReference type="PANTHER" id="PTHR31113">
    <property type="entry name" value="UPF0496 PROTEIN 3-RELATED"/>
    <property type="match status" value="1"/>
</dbReference>
<dbReference type="InParanoid" id="A0A1Q3DFJ0"/>
<dbReference type="OrthoDB" id="1932397at2759"/>
<feature type="compositionally biased region" description="Polar residues" evidence="6">
    <location>
        <begin position="1"/>
        <end position="21"/>
    </location>
</feature>
<dbReference type="AlphaFoldDB" id="A0A1Q3DFJ0"/>
<reference evidence="8" key="1">
    <citation type="submission" date="2016-04" db="EMBL/GenBank/DDBJ databases">
        <title>Cephalotus genome sequencing.</title>
        <authorList>
            <person name="Fukushima K."/>
            <person name="Hasebe M."/>
            <person name="Fang X."/>
        </authorList>
    </citation>
    <scope>NUCLEOTIDE SEQUENCE [LARGE SCALE GENOMIC DNA]</scope>
    <source>
        <strain evidence="8">cv. St1</strain>
    </source>
</reference>
<dbReference type="Proteomes" id="UP000187406">
    <property type="component" value="Unassembled WGS sequence"/>
</dbReference>
<keyword evidence="4" id="KW-1133">Transmembrane helix</keyword>